<evidence type="ECO:0000313" key="3">
    <source>
        <dbReference type="EMBL" id="SDS44454.1"/>
    </source>
</evidence>
<feature type="region of interest" description="Disordered" evidence="1">
    <location>
        <begin position="1"/>
        <end position="107"/>
    </location>
</feature>
<evidence type="ECO:0008006" key="5">
    <source>
        <dbReference type="Google" id="ProtNLM"/>
    </source>
</evidence>
<keyword evidence="2" id="KW-0472">Membrane</keyword>
<dbReference type="Proteomes" id="UP000185663">
    <property type="component" value="Chromosome I"/>
</dbReference>
<keyword evidence="2" id="KW-0812">Transmembrane</keyword>
<dbReference type="STRING" id="545619.SAMN04489860_1564"/>
<proteinExistence type="predicted"/>
<keyword evidence="4" id="KW-1185">Reference proteome</keyword>
<sequence>MAAPNADHDDQDPPGEDDGPTADESSQNPPLDVDARWAEIVAELDEGSSTVTETPRPVPHEPPARGRGPAGTPVAPWVTPPGPRDWPASDEVEALEEEQSHFVPPTPPPITGRSPLLTLAWVLAVAGPAVFLLTAIFVRPFPTSVAQGCGVAFLAGIGLLLWRLPAHRDPEDDDPGAIV</sequence>
<dbReference type="eggNOG" id="ENOG5033FW7">
    <property type="taxonomic scope" value="Bacteria"/>
</dbReference>
<organism evidence="3 4">
    <name type="scientific">Paraoerskovia marina</name>
    <dbReference type="NCBI Taxonomy" id="545619"/>
    <lineage>
        <taxon>Bacteria</taxon>
        <taxon>Bacillati</taxon>
        <taxon>Actinomycetota</taxon>
        <taxon>Actinomycetes</taxon>
        <taxon>Micrococcales</taxon>
        <taxon>Cellulomonadaceae</taxon>
        <taxon>Paraoerskovia</taxon>
    </lineage>
</organism>
<gene>
    <name evidence="3" type="ORF">SAMN04489860_1564</name>
</gene>
<feature type="compositionally biased region" description="Low complexity" evidence="1">
    <location>
        <begin position="65"/>
        <end position="76"/>
    </location>
</feature>
<name>A0A1H1S909_9CELL</name>
<feature type="compositionally biased region" description="Acidic residues" evidence="1">
    <location>
        <begin position="88"/>
        <end position="97"/>
    </location>
</feature>
<feature type="transmembrane region" description="Helical" evidence="2">
    <location>
        <begin position="116"/>
        <end position="138"/>
    </location>
</feature>
<protein>
    <recommendedName>
        <fullName evidence="5">DUF308 domain-containing protein</fullName>
    </recommendedName>
</protein>
<evidence type="ECO:0000313" key="4">
    <source>
        <dbReference type="Proteomes" id="UP000185663"/>
    </source>
</evidence>
<dbReference type="EMBL" id="LT629776">
    <property type="protein sequence ID" value="SDS44454.1"/>
    <property type="molecule type" value="Genomic_DNA"/>
</dbReference>
<dbReference type="OrthoDB" id="5147993at2"/>
<feature type="compositionally biased region" description="Acidic residues" evidence="1">
    <location>
        <begin position="9"/>
        <end position="21"/>
    </location>
</feature>
<evidence type="ECO:0000256" key="2">
    <source>
        <dbReference type="SAM" id="Phobius"/>
    </source>
</evidence>
<feature type="transmembrane region" description="Helical" evidence="2">
    <location>
        <begin position="144"/>
        <end position="162"/>
    </location>
</feature>
<reference evidence="3 4" key="1">
    <citation type="submission" date="2016-10" db="EMBL/GenBank/DDBJ databases">
        <authorList>
            <person name="de Groot N.N."/>
        </authorList>
    </citation>
    <scope>NUCLEOTIDE SEQUENCE [LARGE SCALE GENOMIC DNA]</scope>
    <source>
        <strain evidence="3 4">DSM 22126</strain>
    </source>
</reference>
<keyword evidence="2" id="KW-1133">Transmembrane helix</keyword>
<dbReference type="RefSeq" id="WP_083372156.1">
    <property type="nucleotide sequence ID" value="NZ_LT629776.1"/>
</dbReference>
<evidence type="ECO:0000256" key="1">
    <source>
        <dbReference type="SAM" id="MobiDB-lite"/>
    </source>
</evidence>
<accession>A0A1H1S909</accession>
<dbReference type="AlphaFoldDB" id="A0A1H1S909"/>